<reference evidence="3 4" key="1">
    <citation type="submission" date="2018-07" db="EMBL/GenBank/DDBJ databases">
        <title>Genomic Encyclopedia of Type Strains, Phase III (KMG-III): the genomes of soil and plant-associated and newly described type strains.</title>
        <authorList>
            <person name="Whitman W."/>
        </authorList>
    </citation>
    <scope>NUCLEOTIDE SEQUENCE [LARGE SCALE GENOMIC DNA]</scope>
    <source>
        <strain evidence="3 4">CECT 7946</strain>
    </source>
</reference>
<evidence type="ECO:0000256" key="1">
    <source>
        <dbReference type="SAM" id="SignalP"/>
    </source>
</evidence>
<dbReference type="AlphaFoldDB" id="A0A3D9HCX1"/>
<dbReference type="Proteomes" id="UP000256980">
    <property type="component" value="Unassembled WGS sequence"/>
</dbReference>
<dbReference type="PROSITE" id="PS00018">
    <property type="entry name" value="EF_HAND_1"/>
    <property type="match status" value="1"/>
</dbReference>
<dbReference type="InterPro" id="IPR018247">
    <property type="entry name" value="EF_Hand_1_Ca_BS"/>
</dbReference>
<feature type="signal peptide" evidence="1">
    <location>
        <begin position="1"/>
        <end position="23"/>
    </location>
</feature>
<sequence>MITKTLKTGIFIIAVASFSFVGAQEKVADKKHKSEKMFLQLDKNSDNLITLEEFKSLMMKDESKKERYENRFTELDSDKNGTLDREEYKVAFGDNRKKQTSSIKVEKKKE</sequence>
<evidence type="ECO:0000259" key="2">
    <source>
        <dbReference type="PROSITE" id="PS50222"/>
    </source>
</evidence>
<dbReference type="InterPro" id="IPR011992">
    <property type="entry name" value="EF-hand-dom_pair"/>
</dbReference>
<feature type="chain" id="PRO_5017634196" evidence="1">
    <location>
        <begin position="24"/>
        <end position="110"/>
    </location>
</feature>
<organism evidence="3 4">
    <name type="scientific">Winogradskyella eximia</name>
    <dbReference type="NCBI Taxonomy" id="262006"/>
    <lineage>
        <taxon>Bacteria</taxon>
        <taxon>Pseudomonadati</taxon>
        <taxon>Bacteroidota</taxon>
        <taxon>Flavobacteriia</taxon>
        <taxon>Flavobacteriales</taxon>
        <taxon>Flavobacteriaceae</taxon>
        <taxon>Winogradskyella</taxon>
    </lineage>
</organism>
<dbReference type="EMBL" id="QRDV01000001">
    <property type="protein sequence ID" value="RED47332.1"/>
    <property type="molecule type" value="Genomic_DNA"/>
</dbReference>
<dbReference type="SMART" id="SM00054">
    <property type="entry name" value="EFh"/>
    <property type="match status" value="2"/>
</dbReference>
<protein>
    <submittedName>
        <fullName evidence="3">EF hand domain-containing protein</fullName>
    </submittedName>
</protein>
<proteinExistence type="predicted"/>
<evidence type="ECO:0000313" key="4">
    <source>
        <dbReference type="Proteomes" id="UP000256980"/>
    </source>
</evidence>
<dbReference type="InterPro" id="IPR002048">
    <property type="entry name" value="EF_hand_dom"/>
</dbReference>
<keyword evidence="4" id="KW-1185">Reference proteome</keyword>
<evidence type="ECO:0000313" key="3">
    <source>
        <dbReference type="EMBL" id="RED47332.1"/>
    </source>
</evidence>
<keyword evidence="1" id="KW-0732">Signal</keyword>
<accession>A0A3D9HCX1</accession>
<comment type="caution">
    <text evidence="3">The sequence shown here is derived from an EMBL/GenBank/DDBJ whole genome shotgun (WGS) entry which is preliminary data.</text>
</comment>
<name>A0A3D9HCX1_9FLAO</name>
<dbReference type="GO" id="GO:0005509">
    <property type="term" value="F:calcium ion binding"/>
    <property type="evidence" value="ECO:0007669"/>
    <property type="project" value="InterPro"/>
</dbReference>
<dbReference type="SUPFAM" id="SSF47473">
    <property type="entry name" value="EF-hand"/>
    <property type="match status" value="1"/>
</dbReference>
<dbReference type="PROSITE" id="PS50222">
    <property type="entry name" value="EF_HAND_2"/>
    <property type="match status" value="2"/>
</dbReference>
<feature type="domain" description="EF-hand" evidence="2">
    <location>
        <begin position="29"/>
        <end position="62"/>
    </location>
</feature>
<dbReference type="OrthoDB" id="1448179at2"/>
<feature type="domain" description="EF-hand" evidence="2">
    <location>
        <begin position="63"/>
        <end position="98"/>
    </location>
</feature>
<dbReference type="RefSeq" id="WP_115816454.1">
    <property type="nucleotide sequence ID" value="NZ_CANKZP010000008.1"/>
</dbReference>
<dbReference type="Gene3D" id="1.10.238.10">
    <property type="entry name" value="EF-hand"/>
    <property type="match status" value="2"/>
</dbReference>
<gene>
    <name evidence="3" type="ORF">DFQ10_1011122</name>
</gene>
<dbReference type="Pfam" id="PF13499">
    <property type="entry name" value="EF-hand_7"/>
    <property type="match status" value="1"/>
</dbReference>